<dbReference type="PIRSF" id="PIRSF035865">
    <property type="entry name" value="UCP035865"/>
    <property type="match status" value="1"/>
</dbReference>
<protein>
    <submittedName>
        <fullName evidence="1">DUF2336 domain-containing protein</fullName>
    </submittedName>
</protein>
<proteinExistence type="predicted"/>
<gene>
    <name evidence="1" type="ORF">GQE98_05770</name>
</gene>
<evidence type="ECO:0000313" key="1">
    <source>
        <dbReference type="EMBL" id="MZR30142.1"/>
    </source>
</evidence>
<comment type="caution">
    <text evidence="1">The sequence shown here is derived from an EMBL/GenBank/DDBJ whole genome shotgun (WGS) entry which is preliminary data.</text>
</comment>
<accession>A0A6L8W6M2</accession>
<evidence type="ECO:0000313" key="2">
    <source>
        <dbReference type="Proteomes" id="UP000476030"/>
    </source>
</evidence>
<dbReference type="AlphaFoldDB" id="A0A6L8W6M2"/>
<dbReference type="Pfam" id="PF10098">
    <property type="entry name" value="DUF2336"/>
    <property type="match status" value="1"/>
</dbReference>
<name>A0A6L8W6M2_9PROT</name>
<dbReference type="Proteomes" id="UP000476030">
    <property type="component" value="Unassembled WGS sequence"/>
</dbReference>
<dbReference type="InterPro" id="IPR014598">
    <property type="entry name" value="UCP035865"/>
</dbReference>
<dbReference type="RefSeq" id="WP_161314667.1">
    <property type="nucleotide sequence ID" value="NZ_WTUW01000001.1"/>
</dbReference>
<organism evidence="1 2">
    <name type="scientific">Sneathiella litorea</name>
    <dbReference type="NCBI Taxonomy" id="2606216"/>
    <lineage>
        <taxon>Bacteria</taxon>
        <taxon>Pseudomonadati</taxon>
        <taxon>Pseudomonadota</taxon>
        <taxon>Alphaproteobacteria</taxon>
        <taxon>Sneathiellales</taxon>
        <taxon>Sneathiellaceae</taxon>
        <taxon>Sneathiella</taxon>
    </lineage>
</organism>
<reference evidence="1 2" key="1">
    <citation type="submission" date="2019-12" db="EMBL/GenBank/DDBJ databases">
        <title>Snethiella sp. nov. sp. isolated from sea sand.</title>
        <authorList>
            <person name="Kim J."/>
            <person name="Jeong S.E."/>
            <person name="Jung H.S."/>
            <person name="Jeon C.O."/>
        </authorList>
    </citation>
    <scope>NUCLEOTIDE SEQUENCE [LARGE SCALE GENOMIC DNA]</scope>
    <source>
        <strain evidence="1 2">DP05</strain>
    </source>
</reference>
<sequence length="376" mass="41101">MSNNGSLSPADVERLLMDRSAKARAETVAKIAGGITGTSFSETERREAEEIFRILVNDAEVLVRQTLAESLKSVPDLPHDIAKTLASDIADVATPMLSFSNALSDDDLFEIINSQSDLHQIAVASREALSEAVSEKLVDSGSEDVVATLLHNEGAEISDETYEKVLDQFGDSEKIQEPMTQRSKLPITVTERLVTLVSDKLREHLVTHHEMSPSMATDIILESREKTMIGFIKDGASHSDLVDLIDQLQENGRLTPTIILRALCVGDVDFFETAMAKYSNIAVSNVHILINDAGGKGLQQLCKKSNISGGLQEIMKVGLDVANELDFDGAPGDRERYRNQVIERVLTHFQDEFDGDNVDYLIAKLSNSSTGNTQAA</sequence>
<dbReference type="InterPro" id="IPR019285">
    <property type="entry name" value="DUF2336"/>
</dbReference>
<dbReference type="EMBL" id="WTUW01000001">
    <property type="protein sequence ID" value="MZR30142.1"/>
    <property type="molecule type" value="Genomic_DNA"/>
</dbReference>
<keyword evidence="2" id="KW-1185">Reference proteome</keyword>